<evidence type="ECO:0000313" key="2">
    <source>
        <dbReference type="Proteomes" id="UP000681870"/>
    </source>
</evidence>
<organism evidence="1 2">
    <name type="scientific">Ornithinibacillus massiliensis</name>
    <dbReference type="NCBI Taxonomy" id="1944633"/>
    <lineage>
        <taxon>Bacteria</taxon>
        <taxon>Bacillati</taxon>
        <taxon>Bacillota</taxon>
        <taxon>Bacilli</taxon>
        <taxon>Bacillales</taxon>
        <taxon>Bacillaceae</taxon>
        <taxon>Ornithinibacillus</taxon>
    </lineage>
</organism>
<protein>
    <recommendedName>
        <fullName evidence="3">DUF2577 domain-containing protein</fullName>
    </recommendedName>
</protein>
<gene>
    <name evidence="1" type="ORF">KGF86_01840</name>
</gene>
<proteinExistence type="predicted"/>
<evidence type="ECO:0008006" key="3">
    <source>
        <dbReference type="Google" id="ProtNLM"/>
    </source>
</evidence>
<sequence length="100" mass="11600">MFEPKEVFITKRVKSKIMPEIIKGMMDSIMEMKKGVHVDYLQVFNISLSKGGRTTYIDHSQEEPLYQKKLMLTNTNNKFSGKVFIIDDGKCITVMLAEEY</sequence>
<reference evidence="1 2" key="1">
    <citation type="submission" date="2021-05" db="EMBL/GenBank/DDBJ databases">
        <title>Ornithinibacillus massiliensis sp. nov.</title>
        <authorList>
            <person name="Iwaza R."/>
            <person name="Lagier J.-C."/>
            <person name="Raoult D."/>
        </authorList>
    </citation>
    <scope>NUCLEOTIDE SEQUENCE [LARGE SCALE GENOMIC DNA]</scope>
    <source>
        <strain evidence="1 2">Marseille-P3601</strain>
    </source>
</reference>
<dbReference type="EMBL" id="JAGXBY010000001">
    <property type="protein sequence ID" value="MBS3678946.1"/>
    <property type="molecule type" value="Genomic_DNA"/>
</dbReference>
<dbReference type="Pfam" id="PF06124">
    <property type="entry name" value="DUF960"/>
    <property type="match status" value="1"/>
</dbReference>
<comment type="caution">
    <text evidence="1">The sequence shown here is derived from an EMBL/GenBank/DDBJ whole genome shotgun (WGS) entry which is preliminary data.</text>
</comment>
<dbReference type="InterPro" id="IPR009303">
    <property type="entry name" value="DUF960"/>
</dbReference>
<dbReference type="Gene3D" id="3.10.450.150">
    <property type="entry name" value="enterococcus faecalis protein"/>
    <property type="match status" value="1"/>
</dbReference>
<accession>A0ABS5M9E4</accession>
<dbReference type="RefSeq" id="WP_211740990.1">
    <property type="nucleotide sequence ID" value="NZ_JAGXBY010000001.1"/>
</dbReference>
<evidence type="ECO:0000313" key="1">
    <source>
        <dbReference type="EMBL" id="MBS3678946.1"/>
    </source>
</evidence>
<dbReference type="Proteomes" id="UP000681870">
    <property type="component" value="Unassembled WGS sequence"/>
</dbReference>
<name>A0ABS5M9E4_9BACI</name>
<keyword evidence="2" id="KW-1185">Reference proteome</keyword>